<keyword evidence="1 4" id="KW-0378">Hydrolase</keyword>
<dbReference type="GO" id="GO:0016787">
    <property type="term" value="F:hydrolase activity"/>
    <property type="evidence" value="ECO:0007669"/>
    <property type="project" value="UniProtKB-KW"/>
</dbReference>
<dbReference type="Gene3D" id="3.20.20.520">
    <property type="entry name" value="Glycosyl hydrolase family 115"/>
    <property type="match status" value="1"/>
</dbReference>
<accession>A0A1M6BUZ1</accession>
<keyword evidence="2" id="KW-0732">Signal</keyword>
<feature type="chain" id="PRO_5012477596" evidence="2">
    <location>
        <begin position="28"/>
        <end position="961"/>
    </location>
</feature>
<protein>
    <submittedName>
        <fullName evidence="4">Glycosyl hydrolase family 115</fullName>
    </submittedName>
</protein>
<dbReference type="Gene3D" id="3.30.379.10">
    <property type="entry name" value="Chitobiase/beta-hexosaminidase domain 2-like"/>
    <property type="match status" value="1"/>
</dbReference>
<dbReference type="PANTHER" id="PTHR37842">
    <property type="match status" value="1"/>
</dbReference>
<dbReference type="Gene3D" id="2.60.120.1620">
    <property type="match status" value="1"/>
</dbReference>
<dbReference type="Pfam" id="PF15979">
    <property type="entry name" value="Glyco_hydro_115"/>
    <property type="match status" value="1"/>
</dbReference>
<feature type="signal peptide" evidence="2">
    <location>
        <begin position="1"/>
        <end position="27"/>
    </location>
</feature>
<organism evidence="4 5">
    <name type="scientific">Tangfeifania diversioriginum</name>
    <dbReference type="NCBI Taxonomy" id="1168035"/>
    <lineage>
        <taxon>Bacteria</taxon>
        <taxon>Pseudomonadati</taxon>
        <taxon>Bacteroidota</taxon>
        <taxon>Bacteroidia</taxon>
        <taxon>Marinilabiliales</taxon>
        <taxon>Prolixibacteraceae</taxon>
        <taxon>Tangfeifania</taxon>
    </lineage>
</organism>
<evidence type="ECO:0000313" key="4">
    <source>
        <dbReference type="EMBL" id="SHI52318.1"/>
    </source>
</evidence>
<keyword evidence="5" id="KW-1185">Reference proteome</keyword>
<dbReference type="InterPro" id="IPR029018">
    <property type="entry name" value="Hex-like_dom2"/>
</dbReference>
<proteinExistence type="predicted"/>
<reference evidence="4 5" key="1">
    <citation type="submission" date="2016-11" db="EMBL/GenBank/DDBJ databases">
        <authorList>
            <person name="Jaros S."/>
            <person name="Januszkiewicz K."/>
            <person name="Wedrychowicz H."/>
        </authorList>
    </citation>
    <scope>NUCLEOTIDE SEQUENCE [LARGE SCALE GENOMIC DNA]</scope>
    <source>
        <strain evidence="4 5">DSM 27063</strain>
    </source>
</reference>
<sequence>MTKNKFKFILFCSLFALSLFPIFKGVAGNGNENLLPVAYLTNHPSPDDFTLVSSGKTAPLVLDGYEYPGVIKVAGMLQNDIYKVTGTKPRVILDQFPQGQQAVIIGTIGQSKLIDGLVESGKISVDDIKGKWETSLIQVVENPFPNVPKALVIAGSDKRGTIYGMFDLSRQMGMSPWHFWSDVPPKSKSQLFVKNGRYNLGTPKVKYRGIFLNDEEPALGRWAVENYGGFNHLFYEKVFELILRMKGNYLWPAMWWAGFYSDDPQNAELAHELGIVMGTTHHEPMMRAHAEWKAGGEGDWNYETNEEILKEFWRGGIERMDDRESIVTLAMRGDGDMAMTDETNIELLERIVADQRKIIEDVTGEDAAETPQLWALYKEVQDYYDQGMRVPDDVTLLLCDDNWGNIRKLPKPDAPPREGGYGIYYHFDYVGGPRNYKWLNTSPLPRVWEQMNLAYRHGVDRIWIVNVGDLKPMELPISFFLDFAFDPDAWPAERLNEYTELWAKEQFGSEHSTEIAEMLRLYTKFNGRRKPELLSPETYSLIHFNEAERVRSDYNQLAERAKKLYEKIPAEDKDAFYQLVLHPIIACANLNDLYVTTAQNRLYASQGRALTNQMASRVEKLFEKDAEITDYYHTELANGKWNHMMAQTHIGYTYWQQPPENSMPEVETISVPEKAEMGVAIEGSEKFWTSGVADVSLPEISTVCENSVYIEIFNRGKVPFSYRVETGEEWLTFHPASGTVDDEVRLWASVNRDLVPAGYHSVPVKISGNGQTVTVNARVFKTTVYESQLAGTFPECKGYVSMEAEHFNRKVETENITWKVISGLGRTLGGVTVKPVTAERIKPEGDSPRLEYDIFLFEPGEIELNVLLSPTLNYYTNDETRKIAVSVDDEEPQIINLHENETLQDWERWVSNNSIETSTKHNIHEPGKHTVKIWMVDAGLVIQKVVIRSGEKGPTYLKLFL</sequence>
<dbReference type="PANTHER" id="PTHR37842:SF2">
    <property type="entry name" value="GYLCOSYL HYDROLASE 115 C-TERMINAL DOMAIN-CONTAINING PROTEIN"/>
    <property type="match status" value="1"/>
</dbReference>
<dbReference type="RefSeq" id="WP_083578057.1">
    <property type="nucleotide sequence ID" value="NZ_FQZE01000003.1"/>
</dbReference>
<dbReference type="AlphaFoldDB" id="A0A1M6BUZ1"/>
<dbReference type="InterPro" id="IPR041437">
    <property type="entry name" value="GH115_C"/>
</dbReference>
<name>A0A1M6BUZ1_9BACT</name>
<evidence type="ECO:0000256" key="1">
    <source>
        <dbReference type="ARBA" id="ARBA00022801"/>
    </source>
</evidence>
<dbReference type="Pfam" id="PF17829">
    <property type="entry name" value="GH115_C"/>
    <property type="match status" value="1"/>
</dbReference>
<dbReference type="STRING" id="1168035.SAMN05444280_10334"/>
<dbReference type="OrthoDB" id="8727830at2"/>
<evidence type="ECO:0000259" key="3">
    <source>
        <dbReference type="Pfam" id="PF17829"/>
    </source>
</evidence>
<gene>
    <name evidence="4" type="ORF">SAMN05444280_10334</name>
</gene>
<dbReference type="InterPro" id="IPR042301">
    <property type="entry name" value="GH115_sf"/>
</dbReference>
<evidence type="ECO:0000313" key="5">
    <source>
        <dbReference type="Proteomes" id="UP000184050"/>
    </source>
</evidence>
<feature type="domain" description="Gylcosyl hydrolase 115 C-terminal" evidence="3">
    <location>
        <begin position="792"/>
        <end position="957"/>
    </location>
</feature>
<dbReference type="Gene3D" id="1.20.58.2150">
    <property type="match status" value="1"/>
</dbReference>
<evidence type="ECO:0000256" key="2">
    <source>
        <dbReference type="SAM" id="SignalP"/>
    </source>
</evidence>
<dbReference type="EMBL" id="FQZE01000003">
    <property type="protein sequence ID" value="SHI52318.1"/>
    <property type="molecule type" value="Genomic_DNA"/>
</dbReference>
<dbReference type="SUPFAM" id="SSF55545">
    <property type="entry name" value="beta-N-acetylhexosaminidase-like domain"/>
    <property type="match status" value="1"/>
</dbReference>
<dbReference type="InterPro" id="IPR031924">
    <property type="entry name" value="GH115"/>
</dbReference>
<dbReference type="GO" id="GO:0005975">
    <property type="term" value="P:carbohydrate metabolic process"/>
    <property type="evidence" value="ECO:0007669"/>
    <property type="project" value="UniProtKB-ARBA"/>
</dbReference>
<dbReference type="Proteomes" id="UP000184050">
    <property type="component" value="Unassembled WGS sequence"/>
</dbReference>